<dbReference type="InterPro" id="IPR001608">
    <property type="entry name" value="Ala_racemase_N"/>
</dbReference>
<dbReference type="Gene3D" id="3.20.20.10">
    <property type="entry name" value="Alanine racemase"/>
    <property type="match status" value="1"/>
</dbReference>
<dbReference type="Proteomes" id="UP000032024">
    <property type="component" value="Chromosome"/>
</dbReference>
<reference evidence="5" key="1">
    <citation type="submission" date="2015-01" db="EMBL/GenBank/DDBJ databases">
        <title>Comparative genome analysis of Bacillus coagulans HM-08, Clostridium butyricum HM-68, Bacillus subtilis HM-66 and Bacillus licheniformis BL-09.</title>
        <authorList>
            <person name="Zhang H."/>
        </authorList>
    </citation>
    <scope>NUCLEOTIDE SEQUENCE [LARGE SCALE GENOMIC DNA]</scope>
    <source>
        <strain evidence="5">HM-08</strain>
    </source>
</reference>
<dbReference type="PATRIC" id="fig|1398.18.peg.82"/>
<evidence type="ECO:0000313" key="8">
    <source>
        <dbReference type="Proteomes" id="UP000070376"/>
    </source>
</evidence>
<dbReference type="Pfam" id="PF01168">
    <property type="entry name" value="Ala_racemase_N"/>
    <property type="match status" value="1"/>
</dbReference>
<dbReference type="InterPro" id="IPR029066">
    <property type="entry name" value="PLP-binding_barrel"/>
</dbReference>
<organism evidence="6 8">
    <name type="scientific">Heyndrickxia coagulans</name>
    <name type="common">Weizmannia coagulans</name>
    <dbReference type="NCBI Taxonomy" id="1398"/>
    <lineage>
        <taxon>Bacteria</taxon>
        <taxon>Bacillati</taxon>
        <taxon>Bacillota</taxon>
        <taxon>Bacilli</taxon>
        <taxon>Bacillales</taxon>
        <taxon>Bacillaceae</taxon>
        <taxon>Heyndrickxia</taxon>
    </lineage>
</organism>
<dbReference type="GO" id="GO:0030170">
    <property type="term" value="F:pyridoxal phosphate binding"/>
    <property type="evidence" value="ECO:0007669"/>
    <property type="project" value="TreeGrafter"/>
</dbReference>
<name>A0A0C5CHP8_HEYCO</name>
<dbReference type="SUPFAM" id="SSF51419">
    <property type="entry name" value="PLP-binding barrel"/>
    <property type="match status" value="1"/>
</dbReference>
<dbReference type="InterPro" id="IPR000821">
    <property type="entry name" value="Ala_racemase"/>
</dbReference>
<evidence type="ECO:0000313" key="5">
    <source>
        <dbReference type="EMBL" id="AJO20872.1"/>
    </source>
</evidence>
<dbReference type="RefSeq" id="WP_014096651.1">
    <property type="nucleotide sequence ID" value="NZ_CP010525.1"/>
</dbReference>
<evidence type="ECO:0000259" key="4">
    <source>
        <dbReference type="Pfam" id="PF01168"/>
    </source>
</evidence>
<dbReference type="EMBL" id="LRPN01000067">
    <property type="protein sequence ID" value="KWZ81832.1"/>
    <property type="molecule type" value="Genomic_DNA"/>
</dbReference>
<keyword evidence="2" id="KW-0663">Pyridoxal phosphate</keyword>
<protein>
    <submittedName>
        <fullName evidence="5 6">Alanine racemase</fullName>
    </submittedName>
</protein>
<reference evidence="8" key="3">
    <citation type="submission" date="2016-01" db="EMBL/GenBank/DDBJ databases">
        <authorList>
            <person name="Mitreva M."/>
            <person name="Pepin K.H."/>
            <person name="Mihindukulasuriya K.A."/>
            <person name="Fulton R."/>
            <person name="Fronick C."/>
            <person name="O'Laughlin M."/>
            <person name="Miner T."/>
            <person name="Herter B."/>
            <person name="Rosa B.A."/>
            <person name="Cordes M."/>
            <person name="Tomlinson C."/>
            <person name="Wollam A."/>
            <person name="Palsikar V.B."/>
            <person name="Mardis E.R."/>
            <person name="Wilson R.K."/>
        </authorList>
    </citation>
    <scope>NUCLEOTIDE SEQUENCE [LARGE SCALE GENOMIC DNA]</scope>
    <source>
        <strain evidence="8">GED7749B</strain>
    </source>
</reference>
<comment type="cofactor">
    <cofactor evidence="1">
        <name>pyridoxal 5'-phosphate</name>
        <dbReference type="ChEBI" id="CHEBI:597326"/>
    </cofactor>
</comment>
<dbReference type="CDD" id="cd06815">
    <property type="entry name" value="PLPDE_III_AR_like_1"/>
    <property type="match status" value="1"/>
</dbReference>
<keyword evidence="7" id="KW-1185">Reference proteome</keyword>
<accession>A0A0C5CHP8</accession>
<dbReference type="PANTHER" id="PTHR30511">
    <property type="entry name" value="ALANINE RACEMASE"/>
    <property type="match status" value="1"/>
</dbReference>
<proteinExistence type="predicted"/>
<dbReference type="AlphaFoldDB" id="A0A0C5CHP8"/>
<evidence type="ECO:0000313" key="6">
    <source>
        <dbReference type="EMBL" id="KWZ81832.1"/>
    </source>
</evidence>
<feature type="domain" description="Alanine racemase N-terminal" evidence="4">
    <location>
        <begin position="9"/>
        <end position="225"/>
    </location>
</feature>
<dbReference type="GO" id="GO:0008784">
    <property type="term" value="F:alanine racemase activity"/>
    <property type="evidence" value="ECO:0007669"/>
    <property type="project" value="TreeGrafter"/>
</dbReference>
<gene>
    <name evidence="6" type="ORF">HMPREF3213_01845</name>
    <name evidence="5" type="ORF">SB48_HM08orf00109</name>
</gene>
<reference evidence="7" key="2">
    <citation type="submission" date="2015-01" db="EMBL/GenBank/DDBJ databases">
        <title>Comparative genome analysis of Bacillus coagulans HM-08, Clostridium butyricum HM-68, Bacillus subtilis HM-66 and Bacillus paralicheniformis BL-09.</title>
        <authorList>
            <person name="Zhang H."/>
        </authorList>
    </citation>
    <scope>NUCLEOTIDE SEQUENCE [LARGE SCALE GENOMIC DNA]</scope>
    <source>
        <strain evidence="7">HM-08</strain>
    </source>
</reference>
<keyword evidence="3" id="KW-0413">Isomerase</keyword>
<evidence type="ECO:0000256" key="1">
    <source>
        <dbReference type="ARBA" id="ARBA00001933"/>
    </source>
</evidence>
<dbReference type="PANTHER" id="PTHR30511:SF3">
    <property type="entry name" value="LYSINE RACEMASE"/>
    <property type="match status" value="1"/>
</dbReference>
<sequence length="386" mass="42383">MAVLPRVEINLEKIRHNAKTLKQLFGRKGISITGVVKGVTADLNIAGALVEAGITSLADSKIANIEKMRKAGIKADLILLRSPGISEVEKTVRYADISMNTELDTIRALSAEAVRQQKTHKIILMVEMGDLREGILLKDAPAMIREIFTCPGIELAGIGTNFACFGGVLPTEQKMQTFSRFVQAMQELFSLKLPYVSGGNSANYNWAVKTKDAEAVNNVRLGESILLGRETSGGHIIPSLYQDAFCFVAEVIESKIKPSVPYGTIGKNAFGEQVTFIDRGNRRRTIISAGRHDVLVSGLTPVRPFHIIGSSSDHIILDTKDAVLVPGDEVRFYMNYGAMLRAMTSPYVYKTYVHGAATTEPYKQQFLLSRGTRQNRPPETEKNPAN</sequence>
<dbReference type="EMBL" id="CP010525">
    <property type="protein sequence ID" value="AJO20872.1"/>
    <property type="molecule type" value="Genomic_DNA"/>
</dbReference>
<reference evidence="6" key="4">
    <citation type="submission" date="2016-01" db="EMBL/GenBank/DDBJ databases">
        <authorList>
            <person name="Oliw E.H."/>
        </authorList>
    </citation>
    <scope>NUCLEOTIDE SEQUENCE [LARGE SCALE GENOMIC DNA]</scope>
    <source>
        <strain evidence="6">GED7749B</strain>
    </source>
</reference>
<dbReference type="GO" id="GO:0005829">
    <property type="term" value="C:cytosol"/>
    <property type="evidence" value="ECO:0007669"/>
    <property type="project" value="TreeGrafter"/>
</dbReference>
<dbReference type="STRING" id="1398.AB434_1070"/>
<dbReference type="Proteomes" id="UP000070376">
    <property type="component" value="Unassembled WGS sequence"/>
</dbReference>
<evidence type="ECO:0000256" key="3">
    <source>
        <dbReference type="ARBA" id="ARBA00023235"/>
    </source>
</evidence>
<evidence type="ECO:0000256" key="2">
    <source>
        <dbReference type="ARBA" id="ARBA00022898"/>
    </source>
</evidence>
<evidence type="ECO:0000313" key="7">
    <source>
        <dbReference type="Proteomes" id="UP000032024"/>
    </source>
</evidence>